<accession>A0AA45HHJ9</accession>
<dbReference type="Proteomes" id="UP000245921">
    <property type="component" value="Unassembled WGS sequence"/>
</dbReference>
<dbReference type="PANTHER" id="PTHR43420">
    <property type="entry name" value="ACETYLTRANSFERASE"/>
    <property type="match status" value="1"/>
</dbReference>
<dbReference type="GO" id="GO:0005840">
    <property type="term" value="C:ribosome"/>
    <property type="evidence" value="ECO:0007669"/>
    <property type="project" value="UniProtKB-KW"/>
</dbReference>
<keyword evidence="2" id="KW-0012">Acyltransferase</keyword>
<protein>
    <submittedName>
        <fullName evidence="4">Ribosomal protein S18 acetylase RimI-like enzyme</fullName>
    </submittedName>
</protein>
<comment type="caution">
    <text evidence="4">The sequence shown here is derived from an EMBL/GenBank/DDBJ whole genome shotgun (WGS) entry which is preliminary data.</text>
</comment>
<feature type="domain" description="N-acetyltransferase" evidence="3">
    <location>
        <begin position="2"/>
        <end position="153"/>
    </location>
</feature>
<dbReference type="PROSITE" id="PS51186">
    <property type="entry name" value="GNAT"/>
    <property type="match status" value="1"/>
</dbReference>
<organism evidence="4 5">
    <name type="scientific">Oceanotoga teriensis</name>
    <dbReference type="NCBI Taxonomy" id="515440"/>
    <lineage>
        <taxon>Bacteria</taxon>
        <taxon>Thermotogati</taxon>
        <taxon>Thermotogota</taxon>
        <taxon>Thermotogae</taxon>
        <taxon>Petrotogales</taxon>
        <taxon>Petrotogaceae</taxon>
        <taxon>Oceanotoga</taxon>
    </lineage>
</organism>
<dbReference type="RefSeq" id="WP_109606698.1">
    <property type="nucleotide sequence ID" value="NZ_JAMHJO010000006.1"/>
</dbReference>
<evidence type="ECO:0000256" key="2">
    <source>
        <dbReference type="ARBA" id="ARBA00023315"/>
    </source>
</evidence>
<dbReference type="CDD" id="cd04301">
    <property type="entry name" value="NAT_SF"/>
    <property type="match status" value="1"/>
</dbReference>
<dbReference type="SUPFAM" id="SSF55729">
    <property type="entry name" value="Acyl-CoA N-acyltransferases (Nat)"/>
    <property type="match status" value="1"/>
</dbReference>
<sequence length="281" mass="33087">MFEYKNVTDIPTVTLINTVNEIFKDYIVPVRWDINSFEKDSKEFSISLEDSFIVYENQKPIGVSIISCRKDLGRIDSFGVKEEYRGKGIASEMLYKTIEILKWKGVKKIVLEVASMEERAIKFYEKHGFKIKRILESFHTDVPDNIPPKNTYTIEDPNWLKESSFLAKTNLKRITNWQRHPQTLYLSDQRYKIEKIKSWDYVDGYVVWGINDDNTYIVDAAPIVDVSKYDELILDIKNKLSFYKNKIIVVAVPEDDPLNKALKNNNFQVFLQQKEMQMKFH</sequence>
<keyword evidence="4" id="KW-0689">Ribosomal protein</keyword>
<dbReference type="PANTHER" id="PTHR43420:SF12">
    <property type="entry name" value="N-ACETYLTRANSFERASE DOMAIN-CONTAINING PROTEIN"/>
    <property type="match status" value="1"/>
</dbReference>
<dbReference type="InterPro" id="IPR016181">
    <property type="entry name" value="Acyl_CoA_acyltransferase"/>
</dbReference>
<dbReference type="InterPro" id="IPR000182">
    <property type="entry name" value="GNAT_dom"/>
</dbReference>
<gene>
    <name evidence="4" type="ORF">C7380_1367</name>
</gene>
<evidence type="ECO:0000313" key="4">
    <source>
        <dbReference type="EMBL" id="PWJ85118.1"/>
    </source>
</evidence>
<dbReference type="AlphaFoldDB" id="A0AA45HHJ9"/>
<evidence type="ECO:0000259" key="3">
    <source>
        <dbReference type="PROSITE" id="PS51186"/>
    </source>
</evidence>
<dbReference type="Pfam" id="PF00583">
    <property type="entry name" value="Acetyltransf_1"/>
    <property type="match status" value="1"/>
</dbReference>
<dbReference type="Gene3D" id="3.40.630.30">
    <property type="match status" value="1"/>
</dbReference>
<keyword evidence="4" id="KW-0687">Ribonucleoprotein</keyword>
<evidence type="ECO:0000313" key="5">
    <source>
        <dbReference type="Proteomes" id="UP000245921"/>
    </source>
</evidence>
<evidence type="ECO:0000256" key="1">
    <source>
        <dbReference type="ARBA" id="ARBA00022679"/>
    </source>
</evidence>
<dbReference type="EMBL" id="QGGI01000036">
    <property type="protein sequence ID" value="PWJ85118.1"/>
    <property type="molecule type" value="Genomic_DNA"/>
</dbReference>
<dbReference type="GO" id="GO:0016747">
    <property type="term" value="F:acyltransferase activity, transferring groups other than amino-acyl groups"/>
    <property type="evidence" value="ECO:0007669"/>
    <property type="project" value="InterPro"/>
</dbReference>
<keyword evidence="5" id="KW-1185">Reference proteome</keyword>
<name>A0AA45HHJ9_9BACT</name>
<proteinExistence type="predicted"/>
<reference evidence="4 5" key="1">
    <citation type="submission" date="2018-05" db="EMBL/GenBank/DDBJ databases">
        <title>Genomic Encyclopedia of Type Strains, Phase IV (KMG-IV): sequencing the most valuable type-strain genomes for metagenomic binning, comparative biology and taxonomic classification.</title>
        <authorList>
            <person name="Goeker M."/>
        </authorList>
    </citation>
    <scope>NUCLEOTIDE SEQUENCE [LARGE SCALE GENOMIC DNA]</scope>
    <source>
        <strain evidence="4 5">DSM 24906</strain>
    </source>
</reference>
<dbReference type="InterPro" id="IPR050680">
    <property type="entry name" value="YpeA/RimI_acetyltransf"/>
</dbReference>
<keyword evidence="1" id="KW-0808">Transferase</keyword>